<reference evidence="1 2" key="1">
    <citation type="submission" date="2024-09" db="EMBL/GenBank/DDBJ databases">
        <authorList>
            <person name="Sun Q."/>
            <person name="Mori K."/>
        </authorList>
    </citation>
    <scope>NUCLEOTIDE SEQUENCE [LARGE SCALE GENOMIC DNA]</scope>
    <source>
        <strain evidence="1 2">JCM 12520</strain>
    </source>
</reference>
<organism evidence="1 2">
    <name type="scientific">Paenibacillus hodogayensis</name>
    <dbReference type="NCBI Taxonomy" id="279208"/>
    <lineage>
        <taxon>Bacteria</taxon>
        <taxon>Bacillati</taxon>
        <taxon>Bacillota</taxon>
        <taxon>Bacilli</taxon>
        <taxon>Bacillales</taxon>
        <taxon>Paenibacillaceae</taxon>
        <taxon>Paenibacillus</taxon>
    </lineage>
</organism>
<name>A0ABV5VQP7_9BACL</name>
<proteinExistence type="predicted"/>
<sequence>MFGDEDDRTLRGGIGRLDPVRRRIRSGDVRIALADMIEATDDPAPQSS</sequence>
<accession>A0ABV5VQP7</accession>
<keyword evidence="2" id="KW-1185">Reference proteome</keyword>
<gene>
    <name evidence="1" type="ORF">ACFFNY_03370</name>
</gene>
<evidence type="ECO:0000313" key="1">
    <source>
        <dbReference type="EMBL" id="MFB9750602.1"/>
    </source>
</evidence>
<dbReference type="RefSeq" id="WP_344906704.1">
    <property type="nucleotide sequence ID" value="NZ_BAAAYO010000005.1"/>
</dbReference>
<dbReference type="EMBL" id="JBHMAG010000003">
    <property type="protein sequence ID" value="MFB9750602.1"/>
    <property type="molecule type" value="Genomic_DNA"/>
</dbReference>
<comment type="caution">
    <text evidence="1">The sequence shown here is derived from an EMBL/GenBank/DDBJ whole genome shotgun (WGS) entry which is preliminary data.</text>
</comment>
<protein>
    <submittedName>
        <fullName evidence="1">Uncharacterized protein</fullName>
    </submittedName>
</protein>
<dbReference type="Proteomes" id="UP001589619">
    <property type="component" value="Unassembled WGS sequence"/>
</dbReference>
<evidence type="ECO:0000313" key="2">
    <source>
        <dbReference type="Proteomes" id="UP001589619"/>
    </source>
</evidence>